<comment type="similarity">
    <text evidence="2">Belongs to the YkuD family.</text>
</comment>
<gene>
    <name evidence="9" type="ORF">E7V67_008650</name>
</gene>
<dbReference type="InterPro" id="IPR038063">
    <property type="entry name" value="Transpep_catalytic_dom"/>
</dbReference>
<protein>
    <submittedName>
        <fullName evidence="9">L,D-transpeptidase family protein</fullName>
    </submittedName>
</protein>
<dbReference type="PANTHER" id="PTHR41533:SF2">
    <property type="entry name" value="BLR7131 PROTEIN"/>
    <property type="match status" value="1"/>
</dbReference>
<evidence type="ECO:0000256" key="6">
    <source>
        <dbReference type="ARBA" id="ARBA00023316"/>
    </source>
</evidence>
<keyword evidence="4 7" id="KW-0133">Cell shape</keyword>
<name>A0ABZ1UR07_9BURK</name>
<dbReference type="Pfam" id="PF01471">
    <property type="entry name" value="PG_binding_1"/>
    <property type="match status" value="1"/>
</dbReference>
<comment type="pathway">
    <text evidence="1 7">Cell wall biogenesis; peptidoglycan biosynthesis.</text>
</comment>
<dbReference type="InterPro" id="IPR002477">
    <property type="entry name" value="Peptidoglycan-bd-like"/>
</dbReference>
<feature type="active site" description="Proton donor/acceptor" evidence="7">
    <location>
        <position position="436"/>
    </location>
</feature>
<dbReference type="Gene3D" id="2.40.440.10">
    <property type="entry name" value="L,D-transpeptidase catalytic domain-like"/>
    <property type="match status" value="1"/>
</dbReference>
<dbReference type="SUPFAM" id="SSF141523">
    <property type="entry name" value="L,D-transpeptidase catalytic domain-like"/>
    <property type="match status" value="1"/>
</dbReference>
<dbReference type="CDD" id="cd16913">
    <property type="entry name" value="YkuD_like"/>
    <property type="match status" value="1"/>
</dbReference>
<keyword evidence="6 7" id="KW-0961">Cell wall biogenesis/degradation</keyword>
<reference evidence="9 10" key="1">
    <citation type="journal article" date="2019" name="Int. J. Syst. Evol. Microbiol.">
        <title>The Draft Whole-Genome Sequence of the Antibiotic Producer Empedobacter haloabium ATCC 31962 Provides Indications for Its Taxonomic Reclassification.</title>
        <authorList>
            <person name="Miess H."/>
            <person name="Arlt P."/>
            <person name="Apel A.K."/>
            <person name="Weber T."/>
            <person name="Nieselt K."/>
            <person name="Hanssen F."/>
            <person name="Czemmel S."/>
            <person name="Nahnsen S."/>
            <person name="Gross H."/>
        </authorList>
    </citation>
    <scope>NUCLEOTIDE SEQUENCE [LARGE SCALE GENOMIC DNA]</scope>
    <source>
        <strain evidence="9 10">ATCC 31962</strain>
    </source>
</reference>
<evidence type="ECO:0000256" key="7">
    <source>
        <dbReference type="PROSITE-ProRule" id="PRU01373"/>
    </source>
</evidence>
<dbReference type="InterPro" id="IPR036365">
    <property type="entry name" value="PGBD-like_sf"/>
</dbReference>
<dbReference type="Pfam" id="PF20142">
    <property type="entry name" value="Scaffold"/>
    <property type="match status" value="1"/>
</dbReference>
<dbReference type="Proteomes" id="UP000321323">
    <property type="component" value="Chromosome"/>
</dbReference>
<feature type="domain" description="L,D-TPase catalytic" evidence="8">
    <location>
        <begin position="301"/>
        <end position="479"/>
    </location>
</feature>
<evidence type="ECO:0000256" key="3">
    <source>
        <dbReference type="ARBA" id="ARBA00022679"/>
    </source>
</evidence>
<keyword evidence="5 7" id="KW-0573">Peptidoglycan synthesis</keyword>
<evidence type="ECO:0000256" key="2">
    <source>
        <dbReference type="ARBA" id="ARBA00005992"/>
    </source>
</evidence>
<sequence length="534" mass="57263">MTGTSWLSRALPWRAVRHGALLLLICVGGGAVAQEQDPGQIRALLADQAAQAPARREDAAVLARFYAERGYRLAWRASADVQAALALLDGAADHGLEPADYAAARDAVARLGGGDASAATGADVMLSRAVLRYLVDLHAGRTRGTVLSSDARPEQRFDAAALLQEALAGHGLAGLEARAVPHFGLYGRLQDALRRYRAMAAQGDTAVPASVAPRTAGADARDSAALRRRLVELGDLADGPGDDGQLVAALRRFQQRHGLGADGIAGRATLAALNVPLRERVRQLAFALERLRWLPALPERRVVVINLPSYRLWAVDRHAGEARPVLDMPVIVGKALRTPTPVFIGTMRQVEFNPYWNVPPSILRNELLAHVARDPDYLRRNNMEVVLAGAATQDVDAAILGRLRSGAARVRQRPGPDNALGAVKFVLPNSMNIYLHGTPARALFERARRDFSHGCIRVQDPAALAGFVLVEQGWDAAAVAQAMAPGTTRVVRLQAPLPVVIFYTTAIAEADGTVTFLADVYGLDAALARRWDAP</sequence>
<keyword evidence="3" id="KW-0808">Transferase</keyword>
<evidence type="ECO:0000259" key="8">
    <source>
        <dbReference type="PROSITE" id="PS52029"/>
    </source>
</evidence>
<organism evidence="9 10">
    <name type="scientific">[Empedobacter] haloabium</name>
    <dbReference type="NCBI Taxonomy" id="592317"/>
    <lineage>
        <taxon>Bacteria</taxon>
        <taxon>Pseudomonadati</taxon>
        <taxon>Pseudomonadota</taxon>
        <taxon>Betaproteobacteria</taxon>
        <taxon>Burkholderiales</taxon>
        <taxon>Oxalobacteraceae</taxon>
        <taxon>Telluria group</taxon>
        <taxon>Telluria group incertae sedis</taxon>
    </lineage>
</organism>
<evidence type="ECO:0000256" key="1">
    <source>
        <dbReference type="ARBA" id="ARBA00004752"/>
    </source>
</evidence>
<dbReference type="SUPFAM" id="SSF47090">
    <property type="entry name" value="PGBD-like"/>
    <property type="match status" value="1"/>
</dbReference>
<keyword evidence="10" id="KW-1185">Reference proteome</keyword>
<evidence type="ECO:0000256" key="5">
    <source>
        <dbReference type="ARBA" id="ARBA00022984"/>
    </source>
</evidence>
<dbReference type="InterPro" id="IPR052905">
    <property type="entry name" value="LD-transpeptidase_YkuD-like"/>
</dbReference>
<dbReference type="PROSITE" id="PS52029">
    <property type="entry name" value="LD_TPASE"/>
    <property type="match status" value="1"/>
</dbReference>
<dbReference type="InterPro" id="IPR045380">
    <property type="entry name" value="LD_TPept_scaffold_dom"/>
</dbReference>
<proteinExistence type="inferred from homology"/>
<evidence type="ECO:0000313" key="10">
    <source>
        <dbReference type="Proteomes" id="UP000321323"/>
    </source>
</evidence>
<evidence type="ECO:0000313" key="9">
    <source>
        <dbReference type="EMBL" id="WUR15159.1"/>
    </source>
</evidence>
<accession>A0ABZ1UR07</accession>
<evidence type="ECO:0000256" key="4">
    <source>
        <dbReference type="ARBA" id="ARBA00022960"/>
    </source>
</evidence>
<dbReference type="Gene3D" id="1.10.101.10">
    <property type="entry name" value="PGBD-like superfamily/PGBD"/>
    <property type="match status" value="1"/>
</dbReference>
<dbReference type="PANTHER" id="PTHR41533">
    <property type="entry name" value="L,D-TRANSPEPTIDASE HI_1667-RELATED"/>
    <property type="match status" value="1"/>
</dbReference>
<dbReference type="Pfam" id="PF03734">
    <property type="entry name" value="YkuD"/>
    <property type="match status" value="1"/>
</dbReference>
<dbReference type="InterPro" id="IPR036366">
    <property type="entry name" value="PGBDSf"/>
</dbReference>
<dbReference type="InterPro" id="IPR005490">
    <property type="entry name" value="LD_TPept_cat_dom"/>
</dbReference>
<dbReference type="EMBL" id="CP136508">
    <property type="protein sequence ID" value="WUR15159.1"/>
    <property type="molecule type" value="Genomic_DNA"/>
</dbReference>
<feature type="active site" description="Nucleophile" evidence="7">
    <location>
        <position position="455"/>
    </location>
</feature>